<feature type="domain" description="Fungal lipase-type" evidence="2">
    <location>
        <begin position="206"/>
        <end position="364"/>
    </location>
</feature>
<dbReference type="AlphaFoldDB" id="A0A9R0J6M9"/>
<dbReference type="GO" id="GO:0004806">
    <property type="term" value="F:triacylglycerol lipase activity"/>
    <property type="evidence" value="ECO:0007669"/>
    <property type="project" value="InterPro"/>
</dbReference>
<reference evidence="3" key="1">
    <citation type="journal article" date="2021" name="Nat. Commun.">
        <title>Genomic analyses provide insights into spinach domestication and the genetic basis of agronomic traits.</title>
        <authorList>
            <person name="Cai X."/>
            <person name="Sun X."/>
            <person name="Xu C."/>
            <person name="Sun H."/>
            <person name="Wang X."/>
            <person name="Ge C."/>
            <person name="Zhang Z."/>
            <person name="Wang Q."/>
            <person name="Fei Z."/>
            <person name="Jiao C."/>
            <person name="Wang Q."/>
        </authorList>
    </citation>
    <scope>NUCLEOTIDE SEQUENCE [LARGE SCALE GENOMIC DNA]</scope>
    <source>
        <strain evidence="3">cv. Varoflay</strain>
    </source>
</reference>
<keyword evidence="3" id="KW-1185">Reference proteome</keyword>
<proteinExistence type="predicted"/>
<dbReference type="PANTHER" id="PTHR46086:SF4">
    <property type="entry name" value="ALPHA_BETA-HYDROLASES SUPERFAMILY PROTEIN"/>
    <property type="match status" value="1"/>
</dbReference>
<protein>
    <submittedName>
        <fullName evidence="4">Triacylglycerol lipase OBL1</fullName>
    </submittedName>
</protein>
<name>A0A9R0J6M9_SPIOL</name>
<evidence type="ECO:0000259" key="2">
    <source>
        <dbReference type="Pfam" id="PF01764"/>
    </source>
</evidence>
<keyword evidence="1" id="KW-0378">Hydrolase</keyword>
<reference evidence="4" key="2">
    <citation type="submission" date="2025-08" db="UniProtKB">
        <authorList>
            <consortium name="RefSeq"/>
        </authorList>
    </citation>
    <scope>IDENTIFICATION</scope>
    <source>
        <tissue evidence="4">Leaf</tissue>
    </source>
</reference>
<evidence type="ECO:0000256" key="1">
    <source>
        <dbReference type="ARBA" id="ARBA00022801"/>
    </source>
</evidence>
<gene>
    <name evidence="4" type="primary">LOC110800442</name>
</gene>
<dbReference type="Proteomes" id="UP000813463">
    <property type="component" value="Chromosome 6"/>
</dbReference>
<dbReference type="Pfam" id="PF01764">
    <property type="entry name" value="Lipase_3"/>
    <property type="match status" value="1"/>
</dbReference>
<dbReference type="KEGG" id="soe:110800442"/>
<dbReference type="GeneID" id="110800442"/>
<dbReference type="InterPro" id="IPR029058">
    <property type="entry name" value="AB_hydrolase_fold"/>
</dbReference>
<dbReference type="RefSeq" id="XP_021861438.2">
    <property type="nucleotide sequence ID" value="XM_022005746.2"/>
</dbReference>
<dbReference type="Gene3D" id="3.40.50.1820">
    <property type="entry name" value="alpha/beta hydrolase"/>
    <property type="match status" value="1"/>
</dbReference>
<dbReference type="CDD" id="cd00519">
    <property type="entry name" value="Lipase_3"/>
    <property type="match status" value="1"/>
</dbReference>
<organism evidence="3 4">
    <name type="scientific">Spinacia oleracea</name>
    <name type="common">Spinach</name>
    <dbReference type="NCBI Taxonomy" id="3562"/>
    <lineage>
        <taxon>Eukaryota</taxon>
        <taxon>Viridiplantae</taxon>
        <taxon>Streptophyta</taxon>
        <taxon>Embryophyta</taxon>
        <taxon>Tracheophyta</taxon>
        <taxon>Spermatophyta</taxon>
        <taxon>Magnoliopsida</taxon>
        <taxon>eudicotyledons</taxon>
        <taxon>Gunneridae</taxon>
        <taxon>Pentapetalae</taxon>
        <taxon>Caryophyllales</taxon>
        <taxon>Chenopodiaceae</taxon>
        <taxon>Chenopodioideae</taxon>
        <taxon>Anserineae</taxon>
        <taxon>Spinacia</taxon>
    </lineage>
</organism>
<dbReference type="InterPro" id="IPR044819">
    <property type="entry name" value="OBL-like"/>
</dbReference>
<evidence type="ECO:0000313" key="4">
    <source>
        <dbReference type="RefSeq" id="XP_021861438.2"/>
    </source>
</evidence>
<sequence length="475" mass="55503">MSYYISQHSLICKDYLELKPEEATFYDLLRFLFCNEKRNTVVCPTEFEDELRRFNYRWLVFTSALMLKLFRYIKTPVAYIGYLVEAWMNLITNNGGLIKLSFNFIKGKVVMPNVSSETYRSMFALLDRRVDLDPTIQPGHLNYEASLSWMAAKLSYENSAFIQTIVQDHWKMELLGSYNFRNDFQANNSTDAFIARNKSEKNDTIVVAFTGTKPFDTDDWRADIDISWFGLPKVGRVHGGFMKALGLQQNKNDVGWPKDIKIGHDKQQFAYYTIRKVLKENKNAKFVLTGHSLGGALAILFASVLILHEEKELLDRLEGVYTFGQPRVGDDEFGEFMKTKLKAYNVKYCRYVYCNDMVPRLPYDNKTLLFKHFGPSLYYDSFYRGKELEEEPNKNYISLLWMIPKHMNASWELVRAFIYPHMRWGPDYKESWCEVIYRVIGLVLPGLVAHGPQDYTNLTRLGRMSLPLHDHVKKK</sequence>
<accession>A0A9R0J6M9</accession>
<dbReference type="SUPFAM" id="SSF53474">
    <property type="entry name" value="alpha/beta-Hydrolases"/>
    <property type="match status" value="1"/>
</dbReference>
<dbReference type="PANTHER" id="PTHR46086">
    <property type="entry name" value="ALPHA/BETA-HYDROLASES SUPERFAMILY PROTEIN"/>
    <property type="match status" value="1"/>
</dbReference>
<evidence type="ECO:0000313" key="3">
    <source>
        <dbReference type="Proteomes" id="UP000813463"/>
    </source>
</evidence>
<dbReference type="GO" id="GO:0006629">
    <property type="term" value="P:lipid metabolic process"/>
    <property type="evidence" value="ECO:0007669"/>
    <property type="project" value="InterPro"/>
</dbReference>
<dbReference type="InterPro" id="IPR002921">
    <property type="entry name" value="Fungal_lipase-type"/>
</dbReference>